<keyword evidence="1" id="KW-1133">Transmembrane helix</keyword>
<name>W9GFU8_9MICO</name>
<evidence type="ECO:0000313" key="3">
    <source>
        <dbReference type="Proteomes" id="UP000019494"/>
    </source>
</evidence>
<feature type="transmembrane region" description="Helical" evidence="1">
    <location>
        <begin position="109"/>
        <end position="132"/>
    </location>
</feature>
<organism evidence="2 3">
    <name type="scientific">Intrasporangium chromatireducens Q5-1</name>
    <dbReference type="NCBI Taxonomy" id="584657"/>
    <lineage>
        <taxon>Bacteria</taxon>
        <taxon>Bacillati</taxon>
        <taxon>Actinomycetota</taxon>
        <taxon>Actinomycetes</taxon>
        <taxon>Micrococcales</taxon>
        <taxon>Intrasporangiaceae</taxon>
        <taxon>Intrasporangium</taxon>
    </lineage>
</organism>
<dbReference type="OrthoDB" id="4866340at2"/>
<feature type="transmembrane region" description="Helical" evidence="1">
    <location>
        <begin position="82"/>
        <end position="103"/>
    </location>
</feature>
<dbReference type="EMBL" id="AWQS01000166">
    <property type="protein sequence ID" value="EWT04940.1"/>
    <property type="molecule type" value="Genomic_DNA"/>
</dbReference>
<comment type="caution">
    <text evidence="2">The sequence shown here is derived from an EMBL/GenBank/DDBJ whole genome shotgun (WGS) entry which is preliminary data.</text>
</comment>
<accession>W9GFU8</accession>
<dbReference type="AlphaFoldDB" id="W9GFU8"/>
<evidence type="ECO:0000313" key="2">
    <source>
        <dbReference type="EMBL" id="EWT04940.1"/>
    </source>
</evidence>
<sequence length="177" mass="19105">MSEQSITEATASIAWRRPTRESNAGRYDAPWDFTRPAKPLSRKRAAHRFPAAIHLRPARAREERALALQALQVIDEGASSRIGIAVGFLAGMAATAGALFATGSIHTPLAWWLVAGIGGLTLLALGALIGMLRQHSLAHEQLSQRALLYELRLAELDEQRRAALAADAAAERLRLAA</sequence>
<proteinExistence type="predicted"/>
<dbReference type="Proteomes" id="UP000019494">
    <property type="component" value="Unassembled WGS sequence"/>
</dbReference>
<reference evidence="3" key="1">
    <citation type="submission" date="2013-08" db="EMBL/GenBank/DDBJ databases">
        <title>Intrasporangium oryzae NRRL B-24470.</title>
        <authorList>
            <person name="Liu H."/>
            <person name="Wang G."/>
        </authorList>
    </citation>
    <scope>NUCLEOTIDE SEQUENCE [LARGE SCALE GENOMIC DNA]</scope>
    <source>
        <strain evidence="3">Q5-1</strain>
    </source>
</reference>
<keyword evidence="1" id="KW-0472">Membrane</keyword>
<keyword evidence="3" id="KW-1185">Reference proteome</keyword>
<protein>
    <submittedName>
        <fullName evidence="2">Uncharacterized protein</fullName>
    </submittedName>
</protein>
<gene>
    <name evidence="2" type="ORF">N864_15865</name>
</gene>
<evidence type="ECO:0000256" key="1">
    <source>
        <dbReference type="SAM" id="Phobius"/>
    </source>
</evidence>
<dbReference type="RefSeq" id="WP_034719028.1">
    <property type="nucleotide sequence ID" value="NZ_AWQS01000166.1"/>
</dbReference>
<keyword evidence="1" id="KW-0812">Transmembrane</keyword>